<evidence type="ECO:0000313" key="2">
    <source>
        <dbReference type="Proteomes" id="UP000790377"/>
    </source>
</evidence>
<dbReference type="EMBL" id="MU267906">
    <property type="protein sequence ID" value="KAH7907420.1"/>
    <property type="molecule type" value="Genomic_DNA"/>
</dbReference>
<proteinExistence type="predicted"/>
<keyword evidence="2" id="KW-1185">Reference proteome</keyword>
<reference evidence="1" key="1">
    <citation type="journal article" date="2021" name="New Phytol.">
        <title>Evolutionary innovations through gain and loss of genes in the ectomycorrhizal Boletales.</title>
        <authorList>
            <person name="Wu G."/>
            <person name="Miyauchi S."/>
            <person name="Morin E."/>
            <person name="Kuo A."/>
            <person name="Drula E."/>
            <person name="Varga T."/>
            <person name="Kohler A."/>
            <person name="Feng B."/>
            <person name="Cao Y."/>
            <person name="Lipzen A."/>
            <person name="Daum C."/>
            <person name="Hundley H."/>
            <person name="Pangilinan J."/>
            <person name="Johnson J."/>
            <person name="Barry K."/>
            <person name="LaButti K."/>
            <person name="Ng V."/>
            <person name="Ahrendt S."/>
            <person name="Min B."/>
            <person name="Choi I.G."/>
            <person name="Park H."/>
            <person name="Plett J.M."/>
            <person name="Magnuson J."/>
            <person name="Spatafora J.W."/>
            <person name="Nagy L.G."/>
            <person name="Henrissat B."/>
            <person name="Grigoriev I.V."/>
            <person name="Yang Z.L."/>
            <person name="Xu J."/>
            <person name="Martin F.M."/>
        </authorList>
    </citation>
    <scope>NUCLEOTIDE SEQUENCE</scope>
    <source>
        <strain evidence="1">ATCC 28755</strain>
    </source>
</reference>
<organism evidence="1 2">
    <name type="scientific">Hygrophoropsis aurantiaca</name>
    <dbReference type="NCBI Taxonomy" id="72124"/>
    <lineage>
        <taxon>Eukaryota</taxon>
        <taxon>Fungi</taxon>
        <taxon>Dikarya</taxon>
        <taxon>Basidiomycota</taxon>
        <taxon>Agaricomycotina</taxon>
        <taxon>Agaricomycetes</taxon>
        <taxon>Agaricomycetidae</taxon>
        <taxon>Boletales</taxon>
        <taxon>Coniophorineae</taxon>
        <taxon>Hygrophoropsidaceae</taxon>
        <taxon>Hygrophoropsis</taxon>
    </lineage>
</organism>
<name>A0ACB8A1K1_9AGAM</name>
<sequence length="289" mass="32651">MVISPKLRQKRSSSVKESSLVDVGSSFKFLHVLPGHHANPIHLCRKRDTFKLYAMTIVRKDRTTSSAHVRHIETEREISQFILSLCNPFLAPYLWIFQDETAFYSVSDFYGGGNLREHIEQEGPISLDRAYFFACEILVGLNALHEEGIVHRDLRPENIMINVSGHIAIAGFQYSGNAQSPASLQQLGNNEYQPPEVLLGWAHDVKVDSWSFGTILHMMLFSSHPFVTTDDRDNAAVLQAKVVHCPVSFPNSRTVSWAAQDLIAHCLQRNSALRYDVRAIKAHVYFCSV</sequence>
<comment type="caution">
    <text evidence="1">The sequence shown here is derived from an EMBL/GenBank/DDBJ whole genome shotgun (WGS) entry which is preliminary data.</text>
</comment>
<dbReference type="Proteomes" id="UP000790377">
    <property type="component" value="Unassembled WGS sequence"/>
</dbReference>
<protein>
    <submittedName>
        <fullName evidence="1">Kinase-like domain-containing protein</fullName>
    </submittedName>
</protein>
<gene>
    <name evidence="1" type="ORF">BJ138DRAFT_1137549</name>
</gene>
<accession>A0ACB8A1K1</accession>
<evidence type="ECO:0000313" key="1">
    <source>
        <dbReference type="EMBL" id="KAH7907420.1"/>
    </source>
</evidence>